<evidence type="ECO:0000256" key="3">
    <source>
        <dbReference type="SAM" id="Coils"/>
    </source>
</evidence>
<dbReference type="PROSITE" id="PS50158">
    <property type="entry name" value="ZF_CCHC"/>
    <property type="match status" value="1"/>
</dbReference>
<dbReference type="Proteomes" id="UP000054564">
    <property type="component" value="Unassembled WGS sequence"/>
</dbReference>
<keyword evidence="7" id="KW-1185">Reference proteome</keyword>
<comment type="caution">
    <text evidence="6">The sequence shown here is derived from an EMBL/GenBank/DDBJ whole genome shotgun (WGS) entry which is preliminary data.</text>
</comment>
<proteinExistence type="predicted"/>
<evidence type="ECO:0000256" key="1">
    <source>
        <dbReference type="ARBA" id="ARBA00022664"/>
    </source>
</evidence>
<dbReference type="Pfam" id="PF03732">
    <property type="entry name" value="Retrotrans_gag"/>
    <property type="match status" value="1"/>
</dbReference>
<accession>A0A0L0VSK4</accession>
<feature type="domain" description="CCHC-type" evidence="5">
    <location>
        <begin position="284"/>
        <end position="299"/>
    </location>
</feature>
<name>A0A0L0VSK4_9BASI</name>
<protein>
    <recommendedName>
        <fullName evidence="5">CCHC-type domain-containing protein</fullName>
    </recommendedName>
</protein>
<dbReference type="CDD" id="cd00303">
    <property type="entry name" value="retropepsin_like"/>
    <property type="match status" value="1"/>
</dbReference>
<dbReference type="InterPro" id="IPR021109">
    <property type="entry name" value="Peptidase_aspartic_dom_sf"/>
</dbReference>
<evidence type="ECO:0000313" key="6">
    <source>
        <dbReference type="EMBL" id="KNF01955.1"/>
    </source>
</evidence>
<dbReference type="Gene3D" id="4.10.60.10">
    <property type="entry name" value="Zinc finger, CCHC-type"/>
    <property type="match status" value="1"/>
</dbReference>
<evidence type="ECO:0000259" key="5">
    <source>
        <dbReference type="PROSITE" id="PS50158"/>
    </source>
</evidence>
<dbReference type="Pfam" id="PF08284">
    <property type="entry name" value="RVP_2"/>
    <property type="match status" value="1"/>
</dbReference>
<dbReference type="InterPro" id="IPR001878">
    <property type="entry name" value="Znf_CCHC"/>
</dbReference>
<evidence type="ECO:0000256" key="2">
    <source>
        <dbReference type="PROSITE-ProRule" id="PRU00047"/>
    </source>
</evidence>
<dbReference type="InterPro" id="IPR005162">
    <property type="entry name" value="Retrotrans_gag_dom"/>
</dbReference>
<evidence type="ECO:0000256" key="4">
    <source>
        <dbReference type="SAM" id="MobiDB-lite"/>
    </source>
</evidence>
<organism evidence="6 7">
    <name type="scientific">Puccinia striiformis f. sp. tritici PST-78</name>
    <dbReference type="NCBI Taxonomy" id="1165861"/>
    <lineage>
        <taxon>Eukaryota</taxon>
        <taxon>Fungi</taxon>
        <taxon>Dikarya</taxon>
        <taxon>Basidiomycota</taxon>
        <taxon>Pucciniomycotina</taxon>
        <taxon>Pucciniomycetes</taxon>
        <taxon>Pucciniales</taxon>
        <taxon>Pucciniaceae</taxon>
        <taxon>Puccinia</taxon>
    </lineage>
</organism>
<gene>
    <name evidence="6" type="ORF">PSTG_04779</name>
</gene>
<dbReference type="Pfam" id="PF00098">
    <property type="entry name" value="zf-CCHC"/>
    <property type="match status" value="1"/>
</dbReference>
<sequence length="681" mass="74542">MSNLEEKFERLMKVVEEERTLRKKAEADLAAAKQAADVAAAKQAADLAAATAATQLANANAVAAAASANPKKPKMSLPSKFNGTQGEKAEAWVRQIGVYMMSHPDEFTDDRTKVMWTLLFLDGPALAWSQQFLDKLFRNEEVRYQDDFAVAFTAMYFDPEKKPKAEAALRKLKQTKSVSDYTHQFSIHVNYAGWETTTLISHYKQGLKSNVRLALVLSRAEFETVAEISNLALKIDNKLNGTETQATPSTSTIPTVNPDAMDLSAINGRLSEAEKTRMMKAGLCFRCGTPGHLARDCPDKNGKGKNRKDVRIAELEEENRTLKGKAKEGSGQADHKDNTVVKLGASRMIKHNELDPRLFISMPLVPLNYPPATTPLTATFLIDSGATHDVISESYAEKTGIVATATPSERVISGFDGTKSCSSYDIDIYVDRHPQLSRFIVTQLKDSYDGILGMPWIQKNGHLIDWTTGRFKDERPKIATAKAVSSLLPKTASTSVEPVRHARKCDEGVCVEDTIALPQCKLDSPVYHPFLRTTGQYPLFQDFTHGRPPTTDAKSPEIEPAELDAFAQASDPRENCGSLTIEAATEDGVTEVAAGPRASDNHQSQTATAKAVSSIPETASALVEPVRHARKCDEGDIDRNSSGQGILVNVCATSSKRTVPDNPDRRQGTSTKVLSRLPRHV</sequence>
<evidence type="ECO:0000313" key="7">
    <source>
        <dbReference type="Proteomes" id="UP000054564"/>
    </source>
</evidence>
<dbReference type="GO" id="GO:0008270">
    <property type="term" value="F:zinc ion binding"/>
    <property type="evidence" value="ECO:0007669"/>
    <property type="project" value="UniProtKB-KW"/>
</dbReference>
<dbReference type="GO" id="GO:0006397">
    <property type="term" value="P:mRNA processing"/>
    <property type="evidence" value="ECO:0007669"/>
    <property type="project" value="UniProtKB-KW"/>
</dbReference>
<dbReference type="InterPro" id="IPR032567">
    <property type="entry name" value="RTL1-rel"/>
</dbReference>
<feature type="compositionally biased region" description="Basic and acidic residues" evidence="4">
    <location>
        <begin position="658"/>
        <end position="667"/>
    </location>
</feature>
<dbReference type="AlphaFoldDB" id="A0A0L0VSK4"/>
<keyword evidence="2" id="KW-0863">Zinc-finger</keyword>
<dbReference type="PANTHER" id="PTHR15503:SF22">
    <property type="entry name" value="TRANSPOSON TY3-I GAG POLYPROTEIN"/>
    <property type="match status" value="1"/>
</dbReference>
<keyword evidence="1" id="KW-0507">mRNA processing</keyword>
<keyword evidence="3" id="KW-0175">Coiled coil</keyword>
<dbReference type="SUPFAM" id="SSF50630">
    <property type="entry name" value="Acid proteases"/>
    <property type="match status" value="1"/>
</dbReference>
<dbReference type="InterPro" id="IPR036875">
    <property type="entry name" value="Znf_CCHC_sf"/>
</dbReference>
<dbReference type="SUPFAM" id="SSF57756">
    <property type="entry name" value="Retrovirus zinc finger-like domains"/>
    <property type="match status" value="1"/>
</dbReference>
<dbReference type="Gene3D" id="2.40.70.10">
    <property type="entry name" value="Acid Proteases"/>
    <property type="match status" value="1"/>
</dbReference>
<dbReference type="GO" id="GO:0003676">
    <property type="term" value="F:nucleic acid binding"/>
    <property type="evidence" value="ECO:0007669"/>
    <property type="project" value="InterPro"/>
</dbReference>
<feature type="coiled-coil region" evidence="3">
    <location>
        <begin position="305"/>
        <end position="332"/>
    </location>
</feature>
<dbReference type="STRING" id="1165861.A0A0L0VSK4"/>
<dbReference type="OrthoDB" id="2447685at2759"/>
<dbReference type="SMART" id="SM00343">
    <property type="entry name" value="ZnF_C2HC"/>
    <property type="match status" value="1"/>
</dbReference>
<dbReference type="EMBL" id="AJIL01000026">
    <property type="protein sequence ID" value="KNF01955.1"/>
    <property type="molecule type" value="Genomic_DNA"/>
</dbReference>
<keyword evidence="2" id="KW-0862">Zinc</keyword>
<feature type="coiled-coil region" evidence="3">
    <location>
        <begin position="1"/>
        <end position="42"/>
    </location>
</feature>
<dbReference type="PANTHER" id="PTHR15503">
    <property type="entry name" value="LDOC1 RELATED"/>
    <property type="match status" value="1"/>
</dbReference>
<feature type="region of interest" description="Disordered" evidence="4">
    <location>
        <begin position="656"/>
        <end position="681"/>
    </location>
</feature>
<keyword evidence="2" id="KW-0479">Metal-binding</keyword>
<reference evidence="7" key="1">
    <citation type="submission" date="2014-03" db="EMBL/GenBank/DDBJ databases">
        <title>The Genome Sequence of Puccinia striiformis f. sp. tritici PST-78.</title>
        <authorList>
            <consortium name="The Broad Institute Genome Sequencing Platform"/>
            <person name="Cuomo C."/>
            <person name="Hulbert S."/>
            <person name="Chen X."/>
            <person name="Walker B."/>
            <person name="Young S.K."/>
            <person name="Zeng Q."/>
            <person name="Gargeya S."/>
            <person name="Fitzgerald M."/>
            <person name="Haas B."/>
            <person name="Abouelleil A."/>
            <person name="Alvarado L."/>
            <person name="Arachchi H.M."/>
            <person name="Berlin A.M."/>
            <person name="Chapman S.B."/>
            <person name="Goldberg J."/>
            <person name="Griggs A."/>
            <person name="Gujja S."/>
            <person name="Hansen M."/>
            <person name="Howarth C."/>
            <person name="Imamovic A."/>
            <person name="Larimer J."/>
            <person name="McCowan C."/>
            <person name="Montmayeur A."/>
            <person name="Murphy C."/>
            <person name="Neiman D."/>
            <person name="Pearson M."/>
            <person name="Priest M."/>
            <person name="Roberts A."/>
            <person name="Saif S."/>
            <person name="Shea T."/>
            <person name="Sisk P."/>
            <person name="Sykes S."/>
            <person name="Wortman J."/>
            <person name="Nusbaum C."/>
            <person name="Birren B."/>
        </authorList>
    </citation>
    <scope>NUCLEOTIDE SEQUENCE [LARGE SCALE GENOMIC DNA]</scope>
    <source>
        <strain evidence="7">race PST-78</strain>
    </source>
</reference>